<dbReference type="PROSITE" id="PS51737">
    <property type="entry name" value="RECOMBINASE_DNA_BIND"/>
    <property type="match status" value="1"/>
</dbReference>
<evidence type="ECO:0000313" key="3">
    <source>
        <dbReference type="EMBL" id="MSB20518.1"/>
    </source>
</evidence>
<dbReference type="PANTHER" id="PTHR30461">
    <property type="entry name" value="DNA-INVERTASE FROM LAMBDOID PROPHAGE"/>
    <property type="match status" value="1"/>
</dbReference>
<reference evidence="3 4" key="1">
    <citation type="journal article" date="2019" name="Nat. Med.">
        <title>A library of human gut bacterial isolates paired with longitudinal multiomics data enables mechanistic microbiome research.</title>
        <authorList>
            <person name="Poyet M."/>
            <person name="Groussin M."/>
            <person name="Gibbons S.M."/>
            <person name="Avila-Pacheco J."/>
            <person name="Jiang X."/>
            <person name="Kearney S.M."/>
            <person name="Perrotta A.R."/>
            <person name="Berdy B."/>
            <person name="Zhao S."/>
            <person name="Lieberman T.D."/>
            <person name="Swanson P.K."/>
            <person name="Smith M."/>
            <person name="Roesemann S."/>
            <person name="Alexander J.E."/>
            <person name="Rich S.A."/>
            <person name="Livny J."/>
            <person name="Vlamakis H."/>
            <person name="Clish C."/>
            <person name="Bullock K."/>
            <person name="Deik A."/>
            <person name="Scott J."/>
            <person name="Pierce K.A."/>
            <person name="Xavier R.J."/>
            <person name="Alm E.J."/>
        </authorList>
    </citation>
    <scope>NUCLEOTIDE SEQUENCE [LARGE SCALE GENOMIC DNA]</scope>
    <source>
        <strain evidence="3 4">BIOML-A2</strain>
    </source>
</reference>
<proteinExistence type="predicted"/>
<dbReference type="SMART" id="SM00857">
    <property type="entry name" value="Resolvase"/>
    <property type="match status" value="1"/>
</dbReference>
<dbReference type="Pfam" id="PF00239">
    <property type="entry name" value="Resolvase"/>
    <property type="match status" value="1"/>
</dbReference>
<evidence type="ECO:0000259" key="1">
    <source>
        <dbReference type="PROSITE" id="PS51736"/>
    </source>
</evidence>
<evidence type="ECO:0000259" key="2">
    <source>
        <dbReference type="PROSITE" id="PS51737"/>
    </source>
</evidence>
<sequence length="359" mass="41501">MGSSREERRRRFHEDLDAHEVRVIPAKEEYCIDIREKDELVGAYCRVSTMSDDQVESYDLQRQEYEDKIAQNKHWTLVDVYADEGISATSMKKRKDFNRLIGDCKTGRVSLVLTKSVTRFARNTVDCVSTCRMLKNLNPPVGVLFEADGLHTLASNSELQLNLLSTLAQSESETKSLAVKWGIRKRFARGIPRIVDLYGYLREGRDLAEDPVTSHVVRMIYGWVLMRYSISEIRDLLHIYHIPSPQGKEFWSHATILYILSNERYAGNVTMQKTFVQDLFSHKSVKNRGQLPKYEIIDYHPKLVSETDWIEVQRILFSTVWTGFLRTDYSITIEPNLRVYPVEIGGKHRYAASKSIVPS</sequence>
<organism evidence="3 4">
    <name type="scientific">Flavonifractor plautii</name>
    <name type="common">Fusobacterium plautii</name>
    <dbReference type="NCBI Taxonomy" id="292800"/>
    <lineage>
        <taxon>Bacteria</taxon>
        <taxon>Bacillati</taxon>
        <taxon>Bacillota</taxon>
        <taxon>Clostridia</taxon>
        <taxon>Eubacteriales</taxon>
        <taxon>Oscillospiraceae</taxon>
        <taxon>Flavonifractor</taxon>
    </lineage>
</organism>
<name>A0A6I2R1J0_FLAPL</name>
<dbReference type="SUPFAM" id="SSF53041">
    <property type="entry name" value="Resolvase-like"/>
    <property type="match status" value="1"/>
</dbReference>
<dbReference type="InterPro" id="IPR036162">
    <property type="entry name" value="Resolvase-like_N_sf"/>
</dbReference>
<dbReference type="EMBL" id="WKPR01000013">
    <property type="protein sequence ID" value="MSB20518.1"/>
    <property type="molecule type" value="Genomic_DNA"/>
</dbReference>
<dbReference type="PANTHER" id="PTHR30461:SF23">
    <property type="entry name" value="DNA RECOMBINASE-RELATED"/>
    <property type="match status" value="1"/>
</dbReference>
<protein>
    <submittedName>
        <fullName evidence="3">Recombinase family protein</fullName>
    </submittedName>
</protein>
<dbReference type="Gene3D" id="3.90.1750.20">
    <property type="entry name" value="Putative Large Serine Recombinase, Chain B, Domain 2"/>
    <property type="match status" value="1"/>
</dbReference>
<dbReference type="InterPro" id="IPR050639">
    <property type="entry name" value="SSR_resolvase"/>
</dbReference>
<dbReference type="InterPro" id="IPR038109">
    <property type="entry name" value="DNA_bind_recomb_sf"/>
</dbReference>
<comment type="caution">
    <text evidence="3">The sequence shown here is derived from an EMBL/GenBank/DDBJ whole genome shotgun (WGS) entry which is preliminary data.</text>
</comment>
<gene>
    <name evidence="3" type="ORF">GKE97_13455</name>
</gene>
<dbReference type="InterPro" id="IPR011109">
    <property type="entry name" value="DNA_bind_recombinase_dom"/>
</dbReference>
<accession>A0A6I2R1J0</accession>
<dbReference type="InterPro" id="IPR006119">
    <property type="entry name" value="Resolv_N"/>
</dbReference>
<dbReference type="Gene3D" id="3.40.50.1390">
    <property type="entry name" value="Resolvase, N-terminal catalytic domain"/>
    <property type="match status" value="1"/>
</dbReference>
<evidence type="ECO:0000313" key="4">
    <source>
        <dbReference type="Proteomes" id="UP000434475"/>
    </source>
</evidence>
<dbReference type="CDD" id="cd00338">
    <property type="entry name" value="Ser_Recombinase"/>
    <property type="match status" value="1"/>
</dbReference>
<dbReference type="PROSITE" id="PS51736">
    <property type="entry name" value="RECOMBINASES_3"/>
    <property type="match status" value="1"/>
</dbReference>
<feature type="domain" description="Recombinase" evidence="2">
    <location>
        <begin position="197"/>
        <end position="322"/>
    </location>
</feature>
<dbReference type="AlphaFoldDB" id="A0A6I2R1J0"/>
<dbReference type="RefSeq" id="WP_108981670.1">
    <property type="nucleotide sequence ID" value="NZ_JAQLWY010000015.1"/>
</dbReference>
<feature type="domain" description="Resolvase/invertase-type recombinase catalytic" evidence="1">
    <location>
        <begin position="40"/>
        <end position="190"/>
    </location>
</feature>
<dbReference type="Pfam" id="PF07508">
    <property type="entry name" value="Recombinase"/>
    <property type="match status" value="1"/>
</dbReference>
<dbReference type="GO" id="GO:0000150">
    <property type="term" value="F:DNA strand exchange activity"/>
    <property type="evidence" value="ECO:0007669"/>
    <property type="project" value="InterPro"/>
</dbReference>
<dbReference type="GO" id="GO:0003677">
    <property type="term" value="F:DNA binding"/>
    <property type="evidence" value="ECO:0007669"/>
    <property type="project" value="InterPro"/>
</dbReference>
<dbReference type="Proteomes" id="UP000434475">
    <property type="component" value="Unassembled WGS sequence"/>
</dbReference>